<reference evidence="10" key="2">
    <citation type="submission" date="2025-09" db="UniProtKB">
        <authorList>
            <consortium name="Ensembl"/>
        </authorList>
    </citation>
    <scope>IDENTIFICATION</scope>
</reference>
<dbReference type="PROSITE" id="PS50268">
    <property type="entry name" value="CADHERIN_2"/>
    <property type="match status" value="3"/>
</dbReference>
<dbReference type="InterPro" id="IPR039808">
    <property type="entry name" value="Cadherin"/>
</dbReference>
<dbReference type="CDD" id="cd11304">
    <property type="entry name" value="Cadherin_repeat"/>
    <property type="match status" value="2"/>
</dbReference>
<dbReference type="GO" id="GO:0005912">
    <property type="term" value="C:adherens junction"/>
    <property type="evidence" value="ECO:0007669"/>
    <property type="project" value="TreeGrafter"/>
</dbReference>
<evidence type="ECO:0000256" key="4">
    <source>
        <dbReference type="ARBA" id="ARBA00023136"/>
    </source>
</evidence>
<reference evidence="10" key="1">
    <citation type="submission" date="2025-08" db="UniProtKB">
        <authorList>
            <consortium name="Ensembl"/>
        </authorList>
    </citation>
    <scope>IDENTIFICATION</scope>
</reference>
<dbReference type="GeneID" id="115550495"/>
<keyword evidence="2" id="KW-0677">Repeat</keyword>
<dbReference type="SMART" id="SM00112">
    <property type="entry name" value="CA"/>
    <property type="match status" value="4"/>
</dbReference>
<dbReference type="AlphaFoldDB" id="A0A8C4YVB2"/>
<sequence length="733" mass="78213">MGLQLVLRNILFLMLVFPMWGQAQQLCSTDPDRFDVTENNDVGLVVTTIQKLNPGVTLEFIDPPTDNPFLLQGDQIILVKSLDYEAGDNYIMKIKCADTDPAFNLEIRVIVIVLNVNDEGPTFSQNSYNLNVKEFTPVNDVVGTYDATDKDSTSLYYKLIVEPDVGFGLESLNNGRIVVKSLLDYDVIKSVTLTLYAQDTAPEVLPSFTASTTIMVTITDDDNRPPWFQPCDVISVGPSKICQTYGYTGSVSLTEQQADALTLEPGPLYAVDGDNGINTAMVYSILNGNAGNLFQVDANSGNITMTKAADVPGPIVLSVMAAQIVNSFQFATTTVTIQVVNKSLHEPVFEGAPYSGVVSGLGSMVFKSTDNTPLIIKATDEDFLGGENPYIVYSIIGISNFSIIGHNLFLMKDSPLGGVSLQVKARDTAVGDVITAEVQVEVTSGQPTTTLAPTTSSEPQTDSSTTSIPTSSPPGSTLDSITTDGSMTTQGSDSTASSTPSQPAAGGAGRYGASDMAALGATLAVLLFISLGIIGYLVYRVQHGKAAWGKLSEASVFRSSLGRGPGVPNDGVQYTNEAFKKDEDSDSTGQASPAELRRKLSAETVSTMARNTAATEETVMKSAATLLAMLPEEEGSTSEMDGVDGEKEVKPILTKERRTEEGYKSVWFKQDIVPDAKEDVHIIPDNTEQDAEEDDEASTSSGNEEDSTPGRKVMFGDVNLDSGLEVKASDSGL</sequence>
<dbReference type="GO" id="GO:0007043">
    <property type="term" value="P:cell-cell junction assembly"/>
    <property type="evidence" value="ECO:0007669"/>
    <property type="project" value="TreeGrafter"/>
</dbReference>
<feature type="compositionally biased region" description="Polar residues" evidence="6">
    <location>
        <begin position="478"/>
        <end position="489"/>
    </location>
</feature>
<evidence type="ECO:0000256" key="5">
    <source>
        <dbReference type="PROSITE-ProRule" id="PRU00043"/>
    </source>
</evidence>
<feature type="transmembrane region" description="Helical" evidence="7">
    <location>
        <begin position="516"/>
        <end position="539"/>
    </location>
</feature>
<feature type="chain" id="PRO_5047433061" evidence="8">
    <location>
        <begin position="24"/>
        <end position="733"/>
    </location>
</feature>
<dbReference type="GO" id="GO:0044331">
    <property type="term" value="P:cell-cell adhesion mediated by cadherin"/>
    <property type="evidence" value="ECO:0007669"/>
    <property type="project" value="TreeGrafter"/>
</dbReference>
<feature type="compositionally biased region" description="Low complexity" evidence="6">
    <location>
        <begin position="459"/>
        <end position="477"/>
    </location>
</feature>
<feature type="domain" description="Cadherin" evidence="9">
    <location>
        <begin position="245"/>
        <end position="349"/>
    </location>
</feature>
<accession>A0A8C4YVB2</accession>
<feature type="region of interest" description="Disordered" evidence="6">
    <location>
        <begin position="675"/>
        <end position="733"/>
    </location>
</feature>
<dbReference type="Pfam" id="PF00028">
    <property type="entry name" value="Cadherin"/>
    <property type="match status" value="1"/>
</dbReference>
<feature type="region of interest" description="Disordered" evidence="6">
    <location>
        <begin position="444"/>
        <end position="510"/>
    </location>
</feature>
<keyword evidence="11" id="KW-1185">Reference proteome</keyword>
<dbReference type="Ensembl" id="ENSGMOT00000000891.2">
    <property type="protein sequence ID" value="ENSGMOP00000000856.2"/>
    <property type="gene ID" value="ENSGMOG00000000817.2"/>
</dbReference>
<organism evidence="10 11">
    <name type="scientific">Gadus morhua</name>
    <name type="common">Atlantic cod</name>
    <dbReference type="NCBI Taxonomy" id="8049"/>
    <lineage>
        <taxon>Eukaryota</taxon>
        <taxon>Metazoa</taxon>
        <taxon>Chordata</taxon>
        <taxon>Craniata</taxon>
        <taxon>Vertebrata</taxon>
        <taxon>Euteleostomi</taxon>
        <taxon>Actinopterygii</taxon>
        <taxon>Neopterygii</taxon>
        <taxon>Teleostei</taxon>
        <taxon>Neoteleostei</taxon>
        <taxon>Acanthomorphata</taxon>
        <taxon>Zeiogadaria</taxon>
        <taxon>Gadariae</taxon>
        <taxon>Gadiformes</taxon>
        <taxon>Gadoidei</taxon>
        <taxon>Gadidae</taxon>
        <taxon>Gadus</taxon>
    </lineage>
</organism>
<protein>
    <submittedName>
        <fullName evidence="10">Cadherin-related family member 5-like</fullName>
    </submittedName>
</protein>
<feature type="signal peptide" evidence="8">
    <location>
        <begin position="1"/>
        <end position="23"/>
    </location>
</feature>
<dbReference type="GO" id="GO:0016477">
    <property type="term" value="P:cell migration"/>
    <property type="evidence" value="ECO:0007669"/>
    <property type="project" value="TreeGrafter"/>
</dbReference>
<dbReference type="InterPro" id="IPR015919">
    <property type="entry name" value="Cadherin-like_sf"/>
</dbReference>
<feature type="compositionally biased region" description="Low complexity" evidence="6">
    <location>
        <begin position="490"/>
        <end position="505"/>
    </location>
</feature>
<evidence type="ECO:0000256" key="1">
    <source>
        <dbReference type="ARBA" id="ARBA00004370"/>
    </source>
</evidence>
<dbReference type="GO" id="GO:0005509">
    <property type="term" value="F:calcium ion binding"/>
    <property type="evidence" value="ECO:0007669"/>
    <property type="project" value="UniProtKB-UniRule"/>
</dbReference>
<keyword evidence="3 5" id="KW-0106">Calcium</keyword>
<feature type="domain" description="Cadherin" evidence="9">
    <location>
        <begin position="25"/>
        <end position="123"/>
    </location>
</feature>
<evidence type="ECO:0000256" key="3">
    <source>
        <dbReference type="ARBA" id="ARBA00022837"/>
    </source>
</evidence>
<keyword evidence="8" id="KW-0732">Signal</keyword>
<evidence type="ECO:0000313" key="10">
    <source>
        <dbReference type="Ensembl" id="ENSGMOP00000000856.2"/>
    </source>
</evidence>
<keyword evidence="7" id="KW-0812">Transmembrane</keyword>
<evidence type="ECO:0000259" key="9">
    <source>
        <dbReference type="PROSITE" id="PS50268"/>
    </source>
</evidence>
<dbReference type="GO" id="GO:0008013">
    <property type="term" value="F:beta-catenin binding"/>
    <property type="evidence" value="ECO:0007669"/>
    <property type="project" value="TreeGrafter"/>
</dbReference>
<dbReference type="GO" id="GO:0045296">
    <property type="term" value="F:cadherin binding"/>
    <property type="evidence" value="ECO:0007669"/>
    <property type="project" value="TreeGrafter"/>
</dbReference>
<dbReference type="Proteomes" id="UP000694546">
    <property type="component" value="Chromosome 9"/>
</dbReference>
<dbReference type="GO" id="GO:0034332">
    <property type="term" value="P:adherens junction organization"/>
    <property type="evidence" value="ECO:0007669"/>
    <property type="project" value="TreeGrafter"/>
</dbReference>
<evidence type="ECO:0000256" key="2">
    <source>
        <dbReference type="ARBA" id="ARBA00022737"/>
    </source>
</evidence>
<evidence type="ECO:0000256" key="7">
    <source>
        <dbReference type="SAM" id="Phobius"/>
    </source>
</evidence>
<dbReference type="SUPFAM" id="SSF49313">
    <property type="entry name" value="Cadherin-like"/>
    <property type="match status" value="3"/>
</dbReference>
<feature type="domain" description="Cadherin" evidence="9">
    <location>
        <begin position="124"/>
        <end position="228"/>
    </location>
</feature>
<comment type="subcellular location">
    <subcellularLocation>
        <location evidence="1">Membrane</location>
    </subcellularLocation>
</comment>
<dbReference type="GO" id="GO:0000902">
    <property type="term" value="P:cell morphogenesis"/>
    <property type="evidence" value="ECO:0007669"/>
    <property type="project" value="TreeGrafter"/>
</dbReference>
<feature type="compositionally biased region" description="Polar residues" evidence="6">
    <location>
        <begin position="444"/>
        <end position="458"/>
    </location>
</feature>
<dbReference type="PRINTS" id="PR00205">
    <property type="entry name" value="CADHERIN"/>
</dbReference>
<dbReference type="GeneTree" id="ENSGT00940000164955"/>
<dbReference type="GO" id="GO:0007156">
    <property type="term" value="P:homophilic cell adhesion via plasma membrane adhesion molecules"/>
    <property type="evidence" value="ECO:0007669"/>
    <property type="project" value="InterPro"/>
</dbReference>
<keyword evidence="4 7" id="KW-0472">Membrane</keyword>
<dbReference type="Gene3D" id="2.60.40.60">
    <property type="entry name" value="Cadherins"/>
    <property type="match status" value="3"/>
</dbReference>
<dbReference type="GO" id="GO:0016342">
    <property type="term" value="C:catenin complex"/>
    <property type="evidence" value="ECO:0007669"/>
    <property type="project" value="TreeGrafter"/>
</dbReference>
<evidence type="ECO:0000256" key="8">
    <source>
        <dbReference type="SAM" id="SignalP"/>
    </source>
</evidence>
<dbReference type="RefSeq" id="XP_030221447.1">
    <property type="nucleotide sequence ID" value="XM_030365587.1"/>
</dbReference>
<dbReference type="InterPro" id="IPR002126">
    <property type="entry name" value="Cadherin-like_dom"/>
</dbReference>
<evidence type="ECO:0000313" key="11">
    <source>
        <dbReference type="Proteomes" id="UP000694546"/>
    </source>
</evidence>
<gene>
    <name evidence="10" type="primary">LOC115550495</name>
</gene>
<proteinExistence type="predicted"/>
<dbReference type="GO" id="GO:0016339">
    <property type="term" value="P:calcium-dependent cell-cell adhesion via plasma membrane cell adhesion molecules"/>
    <property type="evidence" value="ECO:0007669"/>
    <property type="project" value="TreeGrafter"/>
</dbReference>
<dbReference type="PANTHER" id="PTHR24027">
    <property type="entry name" value="CADHERIN-23"/>
    <property type="match status" value="1"/>
</dbReference>
<keyword evidence="7" id="KW-1133">Transmembrane helix</keyword>
<evidence type="ECO:0000256" key="6">
    <source>
        <dbReference type="SAM" id="MobiDB-lite"/>
    </source>
</evidence>
<name>A0A8C4YVB2_GADMO</name>
<dbReference type="PANTHER" id="PTHR24027:SF414">
    <property type="entry name" value="CADHERIN-RELATED FAMILY MEMBER 5 ISOFORM X1"/>
    <property type="match status" value="1"/>
</dbReference>
<feature type="compositionally biased region" description="Acidic residues" evidence="6">
    <location>
        <begin position="687"/>
        <end position="707"/>
    </location>
</feature>